<feature type="compositionally biased region" description="Gly residues" evidence="1">
    <location>
        <begin position="53"/>
        <end position="69"/>
    </location>
</feature>
<dbReference type="AlphaFoldDB" id="A0ABC8QX05"/>
<evidence type="ECO:0000313" key="2">
    <source>
        <dbReference type="EMBL" id="CAK9137281.1"/>
    </source>
</evidence>
<dbReference type="PANTHER" id="PTHR36030:SF1">
    <property type="entry name" value="CALMODULIN-BINDING DOMAIN-CONTAINING PROTEIN"/>
    <property type="match status" value="1"/>
</dbReference>
<dbReference type="PANTHER" id="PTHR36030">
    <property type="entry name" value="CALMODULIN-BINDING DOMAIN-CONTAINING PROTEIN"/>
    <property type="match status" value="1"/>
</dbReference>
<reference evidence="2 3" key="1">
    <citation type="submission" date="2024-02" db="EMBL/GenBank/DDBJ databases">
        <authorList>
            <person name="Vignale AGUSTIN F."/>
            <person name="Sosa J E."/>
            <person name="Modenutti C."/>
        </authorList>
    </citation>
    <scope>NUCLEOTIDE SEQUENCE [LARGE SCALE GENOMIC DNA]</scope>
</reference>
<evidence type="ECO:0000256" key="1">
    <source>
        <dbReference type="SAM" id="MobiDB-lite"/>
    </source>
</evidence>
<comment type="caution">
    <text evidence="2">The sequence shown here is derived from an EMBL/GenBank/DDBJ whole genome shotgun (WGS) entry which is preliminary data.</text>
</comment>
<feature type="compositionally biased region" description="Polar residues" evidence="1">
    <location>
        <begin position="40"/>
        <end position="51"/>
    </location>
</feature>
<proteinExistence type="predicted"/>
<organism evidence="2 3">
    <name type="scientific">Ilex paraguariensis</name>
    <name type="common">yerba mate</name>
    <dbReference type="NCBI Taxonomy" id="185542"/>
    <lineage>
        <taxon>Eukaryota</taxon>
        <taxon>Viridiplantae</taxon>
        <taxon>Streptophyta</taxon>
        <taxon>Embryophyta</taxon>
        <taxon>Tracheophyta</taxon>
        <taxon>Spermatophyta</taxon>
        <taxon>Magnoliopsida</taxon>
        <taxon>eudicotyledons</taxon>
        <taxon>Gunneridae</taxon>
        <taxon>Pentapetalae</taxon>
        <taxon>asterids</taxon>
        <taxon>campanulids</taxon>
        <taxon>Aquifoliales</taxon>
        <taxon>Aquifoliaceae</taxon>
        <taxon>Ilex</taxon>
    </lineage>
</organism>
<dbReference type="EMBL" id="CAUOFW020000814">
    <property type="protein sequence ID" value="CAK9137281.1"/>
    <property type="molecule type" value="Genomic_DNA"/>
</dbReference>
<protein>
    <submittedName>
        <fullName evidence="2">Uncharacterized protein</fullName>
    </submittedName>
</protein>
<evidence type="ECO:0000313" key="3">
    <source>
        <dbReference type="Proteomes" id="UP001642360"/>
    </source>
</evidence>
<feature type="region of interest" description="Disordered" evidence="1">
    <location>
        <begin position="34"/>
        <end position="69"/>
    </location>
</feature>
<keyword evidence="3" id="KW-1185">Reference proteome</keyword>
<name>A0ABC8QX05_9AQUA</name>
<sequence>MSLKGNKQRGFVKSKLVMSFSRAAKPSSTVQYASMVKPGPSSSTQDVSFSQPGGFGGSDGYVHGPNGGAGDVNVDSKAASYISYVREKRMLEESLLINGRIDEYPKEY</sequence>
<dbReference type="Proteomes" id="UP001642360">
    <property type="component" value="Unassembled WGS sequence"/>
</dbReference>
<accession>A0ABC8QX05</accession>
<gene>
    <name evidence="2" type="ORF">ILEXP_LOCUS4306</name>
</gene>